<keyword evidence="1" id="KW-1133">Transmembrane helix</keyword>
<keyword evidence="1" id="KW-0472">Membrane</keyword>
<dbReference type="EMBL" id="FRAB01000001">
    <property type="protein sequence ID" value="SHJ40301.1"/>
    <property type="molecule type" value="Genomic_DNA"/>
</dbReference>
<name>A0A1M6J0X2_9BURK</name>
<evidence type="ECO:0000313" key="3">
    <source>
        <dbReference type="Proteomes" id="UP000184395"/>
    </source>
</evidence>
<protein>
    <submittedName>
        <fullName evidence="2">Uncharacterized protein</fullName>
    </submittedName>
</protein>
<dbReference type="Proteomes" id="UP000184395">
    <property type="component" value="Unassembled WGS sequence"/>
</dbReference>
<dbReference type="RefSeq" id="WP_073426897.1">
    <property type="nucleotide sequence ID" value="NZ_CADFGY010000003.1"/>
</dbReference>
<keyword evidence="1" id="KW-0812">Transmembrane</keyword>
<organism evidence="2 3">
    <name type="scientific">Paraburkholderia terricola</name>
    <dbReference type="NCBI Taxonomy" id="169427"/>
    <lineage>
        <taxon>Bacteria</taxon>
        <taxon>Pseudomonadati</taxon>
        <taxon>Pseudomonadota</taxon>
        <taxon>Betaproteobacteria</taxon>
        <taxon>Burkholderiales</taxon>
        <taxon>Burkholderiaceae</taxon>
        <taxon>Paraburkholderia</taxon>
    </lineage>
</organism>
<sequence length="142" mass="15461">MASLKLAMVVGILLVVAKGIQQLSRHCRHRFGYSIFSMRGFWLAAIAINLVWWGYYAWATAPLHHAPAHGGIVLAALGIAAVVKLIHDNVRETNVMYGIGGSLLQLVLFIPVALYGLPLLAIALLFLLFATYKGAPAWLIDP</sequence>
<feature type="transmembrane region" description="Helical" evidence="1">
    <location>
        <begin position="68"/>
        <end position="86"/>
    </location>
</feature>
<feature type="transmembrane region" description="Helical" evidence="1">
    <location>
        <begin position="36"/>
        <end position="56"/>
    </location>
</feature>
<dbReference type="AlphaFoldDB" id="A0A1M6J0X2"/>
<gene>
    <name evidence="2" type="ORF">SAMN05192548_1001321</name>
</gene>
<accession>A0A1M6J0X2</accession>
<dbReference type="OrthoDB" id="9009248at2"/>
<reference evidence="2 3" key="1">
    <citation type="submission" date="2016-11" db="EMBL/GenBank/DDBJ databases">
        <authorList>
            <person name="Jaros S."/>
            <person name="Januszkiewicz K."/>
            <person name="Wedrychowicz H."/>
        </authorList>
    </citation>
    <scope>NUCLEOTIDE SEQUENCE [LARGE SCALE GENOMIC DNA]</scope>
    <source>
        <strain evidence="2 3">LMG 20594</strain>
    </source>
</reference>
<proteinExistence type="predicted"/>
<evidence type="ECO:0000256" key="1">
    <source>
        <dbReference type="SAM" id="Phobius"/>
    </source>
</evidence>
<evidence type="ECO:0000313" key="2">
    <source>
        <dbReference type="EMBL" id="SHJ40301.1"/>
    </source>
</evidence>
<feature type="transmembrane region" description="Helical" evidence="1">
    <location>
        <begin position="106"/>
        <end position="132"/>
    </location>
</feature>